<dbReference type="RefSeq" id="WP_084394872.1">
    <property type="nucleotide sequence ID" value="NZ_BMKF01000003.1"/>
</dbReference>
<feature type="transmembrane region" description="Helical" evidence="6">
    <location>
        <begin position="282"/>
        <end position="302"/>
    </location>
</feature>
<comment type="caution">
    <text evidence="7">The sequence shown here is derived from an EMBL/GenBank/DDBJ whole genome shotgun (WGS) entry which is preliminary data.</text>
</comment>
<dbReference type="PANTHER" id="PTHR43243">
    <property type="entry name" value="INNER MEMBRANE TRANSPORTER YGJI-RELATED"/>
    <property type="match status" value="1"/>
</dbReference>
<feature type="transmembrane region" description="Helical" evidence="6">
    <location>
        <begin position="391"/>
        <end position="413"/>
    </location>
</feature>
<evidence type="ECO:0000256" key="4">
    <source>
        <dbReference type="ARBA" id="ARBA00022989"/>
    </source>
</evidence>
<proteinExistence type="predicted"/>
<accession>A0ABQ1JWK9</accession>
<dbReference type="PIRSF" id="PIRSF006060">
    <property type="entry name" value="AA_transporter"/>
    <property type="match status" value="1"/>
</dbReference>
<dbReference type="PANTHER" id="PTHR43243:SF4">
    <property type="entry name" value="CATIONIC AMINO ACID TRANSPORTER 4"/>
    <property type="match status" value="1"/>
</dbReference>
<keyword evidence="2" id="KW-0813">Transport</keyword>
<sequence>MSPDTSQTQAGAPETVTLKRRLSLSLLVFYGLGITVGAGIYVLVGLAAAEAGRYTPVSFLLAAGVVAFTGLSYAELSTRYPVSAGEAAYVESAFGLRSLTLLIGLAIAAAGLVSSSTIAIGASGYLGELTAFPQTALVILIVLILSGLAAWGILESVTIAAVFTLIEIAGLVFVVIYGIIIQPDIVHEIGSLVPPFEPAAWGGIVGGGVIAFFAFIGFEDLANVAEEAEAPERNMPRAILLTLIVSTVIYLAVAAVVVLSVPMDELKQSTAPLSLMFSDDAAWARGMITLIAGIATLNGVLIQMIMSSRVIYGLADRGYLPTPLARVSPTTRTPLVATGLVAAIILVLVLLIPVEALAELTSQIVLVVFITVNFALVWLKRKGTALSQAGYKVHISIPCIGAAACALMLLASIL</sequence>
<feature type="transmembrane region" description="Helical" evidence="6">
    <location>
        <begin position="335"/>
        <end position="354"/>
    </location>
</feature>
<evidence type="ECO:0000256" key="1">
    <source>
        <dbReference type="ARBA" id="ARBA00004141"/>
    </source>
</evidence>
<feature type="transmembrane region" description="Helical" evidence="6">
    <location>
        <begin position="161"/>
        <end position="180"/>
    </location>
</feature>
<evidence type="ECO:0000256" key="5">
    <source>
        <dbReference type="ARBA" id="ARBA00023136"/>
    </source>
</evidence>
<feature type="transmembrane region" description="Helical" evidence="6">
    <location>
        <begin position="239"/>
        <end position="262"/>
    </location>
</feature>
<evidence type="ECO:0000256" key="2">
    <source>
        <dbReference type="ARBA" id="ARBA00022448"/>
    </source>
</evidence>
<dbReference type="InterPro" id="IPR002293">
    <property type="entry name" value="AA/rel_permease1"/>
</dbReference>
<feature type="transmembrane region" description="Helical" evidence="6">
    <location>
        <begin position="99"/>
        <end position="125"/>
    </location>
</feature>
<gene>
    <name evidence="7" type="ORF">GCM10011503_31600</name>
</gene>
<protein>
    <submittedName>
        <fullName evidence="7">Amino acid transporter</fullName>
    </submittedName>
</protein>
<keyword evidence="4 6" id="KW-1133">Transmembrane helix</keyword>
<name>A0ABQ1JWK9_9PROT</name>
<evidence type="ECO:0000256" key="3">
    <source>
        <dbReference type="ARBA" id="ARBA00022692"/>
    </source>
</evidence>
<dbReference type="Proteomes" id="UP000628854">
    <property type="component" value="Unassembled WGS sequence"/>
</dbReference>
<evidence type="ECO:0000313" key="7">
    <source>
        <dbReference type="EMBL" id="GGB80518.1"/>
    </source>
</evidence>
<reference evidence="8" key="1">
    <citation type="journal article" date="2019" name="Int. J. Syst. Evol. Microbiol.">
        <title>The Global Catalogue of Microorganisms (GCM) 10K type strain sequencing project: providing services to taxonomists for standard genome sequencing and annotation.</title>
        <authorList>
            <consortium name="The Broad Institute Genomics Platform"/>
            <consortium name="The Broad Institute Genome Sequencing Center for Infectious Disease"/>
            <person name="Wu L."/>
            <person name="Ma J."/>
        </authorList>
    </citation>
    <scope>NUCLEOTIDE SEQUENCE [LARGE SCALE GENOMIC DNA]</scope>
    <source>
        <strain evidence="8">CGMCC 1.15928</strain>
    </source>
</reference>
<dbReference type="Pfam" id="PF13520">
    <property type="entry name" value="AA_permease_2"/>
    <property type="match status" value="1"/>
</dbReference>
<keyword evidence="5 6" id="KW-0472">Membrane</keyword>
<feature type="transmembrane region" description="Helical" evidence="6">
    <location>
        <begin position="360"/>
        <end position="379"/>
    </location>
</feature>
<feature type="transmembrane region" description="Helical" evidence="6">
    <location>
        <begin position="200"/>
        <end position="218"/>
    </location>
</feature>
<keyword evidence="3 6" id="KW-0812">Transmembrane</keyword>
<dbReference type="Gene3D" id="1.20.1740.10">
    <property type="entry name" value="Amino acid/polyamine transporter I"/>
    <property type="match status" value="1"/>
</dbReference>
<keyword evidence="8" id="KW-1185">Reference proteome</keyword>
<feature type="transmembrane region" description="Helical" evidence="6">
    <location>
        <begin position="27"/>
        <end position="48"/>
    </location>
</feature>
<dbReference type="EMBL" id="BMKF01000003">
    <property type="protein sequence ID" value="GGB80518.1"/>
    <property type="molecule type" value="Genomic_DNA"/>
</dbReference>
<feature type="transmembrane region" description="Helical" evidence="6">
    <location>
        <begin position="54"/>
        <end position="74"/>
    </location>
</feature>
<evidence type="ECO:0000256" key="6">
    <source>
        <dbReference type="SAM" id="Phobius"/>
    </source>
</evidence>
<organism evidence="7 8">
    <name type="scientific">Henriciella pelagia</name>
    <dbReference type="NCBI Taxonomy" id="1977912"/>
    <lineage>
        <taxon>Bacteria</taxon>
        <taxon>Pseudomonadati</taxon>
        <taxon>Pseudomonadota</taxon>
        <taxon>Alphaproteobacteria</taxon>
        <taxon>Hyphomonadales</taxon>
        <taxon>Hyphomonadaceae</taxon>
        <taxon>Henriciella</taxon>
    </lineage>
</organism>
<feature type="transmembrane region" description="Helical" evidence="6">
    <location>
        <begin position="131"/>
        <end position="154"/>
    </location>
</feature>
<comment type="subcellular location">
    <subcellularLocation>
        <location evidence="1">Membrane</location>
        <topology evidence="1">Multi-pass membrane protein</topology>
    </subcellularLocation>
</comment>
<evidence type="ECO:0000313" key="8">
    <source>
        <dbReference type="Proteomes" id="UP000628854"/>
    </source>
</evidence>